<protein>
    <submittedName>
        <fullName evidence="7">Fructokinase</fullName>
        <ecNumber evidence="7">2.7.1.4</ecNumber>
    </submittedName>
</protein>
<evidence type="ECO:0000256" key="1">
    <source>
        <dbReference type="ARBA" id="ARBA00010688"/>
    </source>
</evidence>
<evidence type="ECO:0000259" key="6">
    <source>
        <dbReference type="Pfam" id="PF00294"/>
    </source>
</evidence>
<keyword evidence="8" id="KW-1185">Reference proteome</keyword>
<dbReference type="EC" id="2.7.1.4" evidence="7"/>
<evidence type="ECO:0000256" key="5">
    <source>
        <dbReference type="ARBA" id="ARBA00022840"/>
    </source>
</evidence>
<dbReference type="PANTHER" id="PTHR43085:SF1">
    <property type="entry name" value="PSEUDOURIDINE KINASE-RELATED"/>
    <property type="match status" value="1"/>
</dbReference>
<reference evidence="7" key="1">
    <citation type="submission" date="2023-07" db="EMBL/GenBank/DDBJ databases">
        <title>Sequencing the genomes of 1000 actinobacteria strains.</title>
        <authorList>
            <person name="Klenk H.-P."/>
        </authorList>
    </citation>
    <scope>NUCLEOTIDE SEQUENCE</scope>
    <source>
        <strain evidence="7">DSM 13988</strain>
    </source>
</reference>
<dbReference type="InterPro" id="IPR050306">
    <property type="entry name" value="PfkB_Carbo_kinase"/>
</dbReference>
<keyword evidence="2 7" id="KW-0808">Transferase</keyword>
<dbReference type="InterPro" id="IPR002173">
    <property type="entry name" value="Carboh/pur_kinase_PfkB_CS"/>
</dbReference>
<evidence type="ECO:0000256" key="2">
    <source>
        <dbReference type="ARBA" id="ARBA00022679"/>
    </source>
</evidence>
<feature type="domain" description="Carbohydrate kinase PfkB" evidence="6">
    <location>
        <begin position="16"/>
        <end position="297"/>
    </location>
</feature>
<comment type="caution">
    <text evidence="7">The sequence shown here is derived from an EMBL/GenBank/DDBJ whole genome shotgun (WGS) entry which is preliminary data.</text>
</comment>
<dbReference type="InterPro" id="IPR011611">
    <property type="entry name" value="PfkB_dom"/>
</dbReference>
<evidence type="ECO:0000256" key="3">
    <source>
        <dbReference type="ARBA" id="ARBA00022741"/>
    </source>
</evidence>
<dbReference type="GO" id="GO:0008865">
    <property type="term" value="F:fructokinase activity"/>
    <property type="evidence" value="ECO:0007669"/>
    <property type="project" value="UniProtKB-EC"/>
</dbReference>
<dbReference type="Pfam" id="PF00294">
    <property type="entry name" value="PfkB"/>
    <property type="match status" value="1"/>
</dbReference>
<evidence type="ECO:0000313" key="8">
    <source>
        <dbReference type="Proteomes" id="UP001247307"/>
    </source>
</evidence>
<gene>
    <name evidence="7" type="ORF">J2S35_000147</name>
</gene>
<dbReference type="Proteomes" id="UP001247307">
    <property type="component" value="Unassembled WGS sequence"/>
</dbReference>
<evidence type="ECO:0000313" key="7">
    <source>
        <dbReference type="EMBL" id="MDR6891207.1"/>
    </source>
</evidence>
<organism evidence="7 8">
    <name type="scientific">Falsarthrobacter nasiphocae</name>
    <dbReference type="NCBI Taxonomy" id="189863"/>
    <lineage>
        <taxon>Bacteria</taxon>
        <taxon>Bacillati</taxon>
        <taxon>Actinomycetota</taxon>
        <taxon>Actinomycetes</taxon>
        <taxon>Micrococcales</taxon>
        <taxon>Micrococcaceae</taxon>
        <taxon>Falsarthrobacter</taxon>
    </lineage>
</organism>
<dbReference type="GO" id="GO:0005524">
    <property type="term" value="F:ATP binding"/>
    <property type="evidence" value="ECO:0007669"/>
    <property type="project" value="UniProtKB-KW"/>
</dbReference>
<accession>A0AAE3YFE2</accession>
<sequence>MITVLGEALVDIVTSSKGTESHAGGSPFNVAVGLGRLDCPVRFIGRWGSDAHGALIDAALADARVEPVLAPTEEPTSTATATIGPTGAADYEFDIRWSLPDLSRFLPEDDDAALVHTGSIATVLPPGKDEVLRFVEAARPAATISFDPNVRPSLTADRDAARRDVERYVALADIVKASDEDLEWLYPGVDPLESARRWAEGAPAVVVVTRGEKGPWAVCAAGETSVPAPRVKVADTVGAGDSFMSGLLCAVRDAGLAGPGRRGDLNGIGTQELETLLAFAARCAAITVGRSGARPPSRAELA</sequence>
<dbReference type="RefSeq" id="WP_309848719.1">
    <property type="nucleotide sequence ID" value="NZ_BAAAIU010000004.1"/>
</dbReference>
<name>A0AAE3YFE2_9MICC</name>
<dbReference type="InterPro" id="IPR029056">
    <property type="entry name" value="Ribokinase-like"/>
</dbReference>
<dbReference type="SUPFAM" id="SSF53613">
    <property type="entry name" value="Ribokinase-like"/>
    <property type="match status" value="1"/>
</dbReference>
<proteinExistence type="inferred from homology"/>
<dbReference type="Gene3D" id="3.40.1190.20">
    <property type="match status" value="1"/>
</dbReference>
<keyword evidence="5" id="KW-0067">ATP-binding</keyword>
<keyword evidence="4" id="KW-0418">Kinase</keyword>
<dbReference type="AlphaFoldDB" id="A0AAE3YFE2"/>
<dbReference type="PROSITE" id="PS00584">
    <property type="entry name" value="PFKB_KINASES_2"/>
    <property type="match status" value="1"/>
</dbReference>
<dbReference type="CDD" id="cd01167">
    <property type="entry name" value="bac_FRK"/>
    <property type="match status" value="1"/>
</dbReference>
<keyword evidence="3" id="KW-0547">Nucleotide-binding</keyword>
<comment type="similarity">
    <text evidence="1">Belongs to the carbohydrate kinase PfkB family.</text>
</comment>
<evidence type="ECO:0000256" key="4">
    <source>
        <dbReference type="ARBA" id="ARBA00022777"/>
    </source>
</evidence>
<dbReference type="EMBL" id="JAVDUI010000001">
    <property type="protein sequence ID" value="MDR6891207.1"/>
    <property type="molecule type" value="Genomic_DNA"/>
</dbReference>
<dbReference type="PANTHER" id="PTHR43085">
    <property type="entry name" value="HEXOKINASE FAMILY MEMBER"/>
    <property type="match status" value="1"/>
</dbReference>